<dbReference type="EMBL" id="JAHXCP010000009">
    <property type="protein sequence ID" value="MBW4754822.1"/>
    <property type="molecule type" value="Genomic_DNA"/>
</dbReference>
<dbReference type="InterPro" id="IPR021739">
    <property type="entry name" value="SaV-like"/>
</dbReference>
<reference evidence="2 3" key="1">
    <citation type="submission" date="2021-07" db="EMBL/GenBank/DDBJ databases">
        <title>Genomic diversity and antimicrobial resistance of Prevotella spp. isolated from chronic lung disease airways.</title>
        <authorList>
            <person name="Webb K.A."/>
            <person name="Olagoke O.S."/>
            <person name="Baird T."/>
            <person name="Neill J."/>
            <person name="Pham A."/>
            <person name="Wells T.J."/>
            <person name="Ramsay K.A."/>
            <person name="Bell S.C."/>
            <person name="Sarovich D.S."/>
            <person name="Price E.P."/>
        </authorList>
    </citation>
    <scope>NUCLEOTIDE SEQUENCE [LARGE SCALE GENOMIC DNA]</scope>
    <source>
        <strain evidence="2 3">SCHI0027.S.6</strain>
    </source>
</reference>
<evidence type="ECO:0000313" key="2">
    <source>
        <dbReference type="EMBL" id="MBW4754822.1"/>
    </source>
</evidence>
<evidence type="ECO:0000256" key="1">
    <source>
        <dbReference type="SAM" id="MobiDB-lite"/>
    </source>
</evidence>
<sequence>MSKKNKAKMTSPAAAPQKKVDSRVEHPSYYNAHPSGVECIAIVRHYNFNVGNVIKYLWRHGLKREEGMNNKAKALEDLRKARFYLDDEIKRLEREAIKEDRELCRKHIQSYVIPLTDIVAASRLLRELLNTEGKAESKKGGR</sequence>
<keyword evidence="3" id="KW-1185">Reference proteome</keyword>
<comment type="caution">
    <text evidence="2">The sequence shown here is derived from an EMBL/GenBank/DDBJ whole genome shotgun (WGS) entry which is preliminary data.</text>
</comment>
<dbReference type="RefSeq" id="WP_219433432.1">
    <property type="nucleotide sequence ID" value="NZ_JAHXCP010000009.1"/>
</dbReference>
<proteinExistence type="predicted"/>
<feature type="region of interest" description="Disordered" evidence="1">
    <location>
        <begin position="1"/>
        <end position="23"/>
    </location>
</feature>
<accession>A0ABS6Y5P7</accession>
<protein>
    <submittedName>
        <fullName evidence="2">DUF3310 domain-containing protein</fullName>
    </submittedName>
</protein>
<dbReference type="Pfam" id="PF11753">
    <property type="entry name" value="DUF3310"/>
    <property type="match status" value="1"/>
</dbReference>
<organism evidence="2 3">
    <name type="scientific">Prevotella melaninogenica</name>
    <dbReference type="NCBI Taxonomy" id="28132"/>
    <lineage>
        <taxon>Bacteria</taxon>
        <taxon>Pseudomonadati</taxon>
        <taxon>Bacteroidota</taxon>
        <taxon>Bacteroidia</taxon>
        <taxon>Bacteroidales</taxon>
        <taxon>Prevotellaceae</taxon>
        <taxon>Prevotella</taxon>
    </lineage>
</organism>
<name>A0ABS6Y5P7_9BACT</name>
<evidence type="ECO:0000313" key="3">
    <source>
        <dbReference type="Proteomes" id="UP000812077"/>
    </source>
</evidence>
<dbReference type="Proteomes" id="UP000812077">
    <property type="component" value="Unassembled WGS sequence"/>
</dbReference>
<gene>
    <name evidence="2" type="ORF">KZO77_07160</name>
</gene>